<feature type="transmembrane region" description="Helical" evidence="8">
    <location>
        <begin position="211"/>
        <end position="231"/>
    </location>
</feature>
<gene>
    <name evidence="9" type="ORF">QWJ08_06235</name>
</gene>
<evidence type="ECO:0000256" key="5">
    <source>
        <dbReference type="ARBA" id="ARBA00022692"/>
    </source>
</evidence>
<keyword evidence="3 8" id="KW-0813">Transport</keyword>
<feature type="transmembrane region" description="Helical" evidence="8">
    <location>
        <begin position="138"/>
        <end position="164"/>
    </location>
</feature>
<keyword evidence="10" id="KW-1185">Reference proteome</keyword>
<sequence>MTTIQSVLQTIDNLVWGPPLLILLVGTGIYFTFRLGLLQFRHLPTALKYVFSKSSGKEGDVSPFAALCTALSATIGTGNIVGVATAIKLGGPGALFWMWLAALFGMATKYAECLLAVKYRKVDSKGQMVGGPMYYLKYGVGSNVLAVIFAVFALGVALLGIGTFPQVNAILDATQISFGIDREITAVVLTILVACVTLGGIQSIAKVAGKIVPSMAALYIVSCLAVILMNAEHLVDALTLVVTSAFTPTAASGGFLGASIMLAIQSGIARGVFSNEAGLGSAPIAAASAKTDSCVRQGLISMTGTFFDTIIICTMTGLALILTGAWQGDLAGAAMTTHAFATGLNAHTLGPMLVSVGLIFFAFTTILGWNYYGERCVVFLFGTKGILPYKVVFLCLVASGAFLHLDMIWLIADIVNGLMAIPNLIGLILLRHVVIEETKLFFNAAKQPKMHKTAI</sequence>
<evidence type="ECO:0000256" key="7">
    <source>
        <dbReference type="ARBA" id="ARBA00023136"/>
    </source>
</evidence>
<feature type="transmembrane region" description="Helical" evidence="8">
    <location>
        <begin position="184"/>
        <end position="204"/>
    </location>
</feature>
<keyword evidence="4" id="KW-1003">Cell membrane</keyword>
<dbReference type="PANTHER" id="PTHR30330:SF3">
    <property type="entry name" value="TRANSCRIPTIONAL REGULATOR, LRP FAMILY"/>
    <property type="match status" value="1"/>
</dbReference>
<evidence type="ECO:0000313" key="10">
    <source>
        <dbReference type="Proteomes" id="UP001169719"/>
    </source>
</evidence>
<evidence type="ECO:0000256" key="6">
    <source>
        <dbReference type="ARBA" id="ARBA00022989"/>
    </source>
</evidence>
<accession>A0ABT7XYY1</accession>
<feature type="transmembrane region" description="Helical" evidence="8">
    <location>
        <begin position="96"/>
        <end position="117"/>
    </location>
</feature>
<comment type="similarity">
    <text evidence="2 8">Belongs to the alanine or glycine:cation symporter (AGCS) (TC 2.A.25) family.</text>
</comment>
<feature type="transmembrane region" description="Helical" evidence="8">
    <location>
        <begin position="237"/>
        <end position="264"/>
    </location>
</feature>
<feature type="transmembrane region" description="Helical" evidence="8">
    <location>
        <begin position="20"/>
        <end position="40"/>
    </location>
</feature>
<feature type="transmembrane region" description="Helical" evidence="8">
    <location>
        <begin position="376"/>
        <end position="402"/>
    </location>
</feature>
<keyword evidence="7 8" id="KW-0472">Membrane</keyword>
<keyword evidence="8" id="KW-0769">Symport</keyword>
<evidence type="ECO:0000256" key="3">
    <source>
        <dbReference type="ARBA" id="ARBA00022448"/>
    </source>
</evidence>
<keyword evidence="8" id="KW-0997">Cell inner membrane</keyword>
<name>A0ABT7XYY1_9VIBR</name>
<dbReference type="Gene3D" id="1.20.1740.10">
    <property type="entry name" value="Amino acid/polyamine transporter I"/>
    <property type="match status" value="1"/>
</dbReference>
<feature type="transmembrane region" description="Helical" evidence="8">
    <location>
        <begin position="306"/>
        <end position="326"/>
    </location>
</feature>
<keyword evidence="6 8" id="KW-1133">Transmembrane helix</keyword>
<protein>
    <submittedName>
        <fullName evidence="9">Sodium:alanine symporter family protein</fullName>
    </submittedName>
</protein>
<dbReference type="PANTHER" id="PTHR30330">
    <property type="entry name" value="AGSS FAMILY TRANSPORTER, SODIUM-ALANINE"/>
    <property type="match status" value="1"/>
</dbReference>
<reference evidence="9" key="1">
    <citation type="submission" date="2024-05" db="EMBL/GenBank/DDBJ databases">
        <title>Genome Sequences of Four Agar- Degrading Marine Bacteria.</title>
        <authorList>
            <person name="Phillips E.K."/>
            <person name="Shaffer J.C."/>
            <person name="Henson M.W."/>
            <person name="Temperton B."/>
            <person name="Thrash C.J."/>
            <person name="Martin M.O."/>
        </authorList>
    </citation>
    <scope>NUCLEOTIDE SEQUENCE</scope>
    <source>
        <strain evidence="9">EKP203</strain>
    </source>
</reference>
<dbReference type="PROSITE" id="PS00873">
    <property type="entry name" value="NA_ALANINE_SYMP"/>
    <property type="match status" value="1"/>
</dbReference>
<dbReference type="Proteomes" id="UP001169719">
    <property type="component" value="Unassembled WGS sequence"/>
</dbReference>
<comment type="caution">
    <text evidence="9">The sequence shown here is derived from an EMBL/GenBank/DDBJ whole genome shotgun (WGS) entry which is preliminary data.</text>
</comment>
<feature type="transmembrane region" description="Helical" evidence="8">
    <location>
        <begin position="408"/>
        <end position="430"/>
    </location>
</feature>
<dbReference type="RefSeq" id="WP_289961132.1">
    <property type="nucleotide sequence ID" value="NZ_JAUEOZ010000001.1"/>
</dbReference>
<evidence type="ECO:0000256" key="1">
    <source>
        <dbReference type="ARBA" id="ARBA00004651"/>
    </source>
</evidence>
<comment type="subcellular location">
    <subcellularLocation>
        <location evidence="8">Cell inner membrane</location>
        <topology evidence="8">Multi-pass membrane protein</topology>
    </subcellularLocation>
    <subcellularLocation>
        <location evidence="1">Cell membrane</location>
        <topology evidence="1">Multi-pass membrane protein</topology>
    </subcellularLocation>
</comment>
<keyword evidence="5 8" id="KW-0812">Transmembrane</keyword>
<feature type="transmembrane region" description="Helical" evidence="8">
    <location>
        <begin position="61"/>
        <end position="84"/>
    </location>
</feature>
<dbReference type="EMBL" id="JAUEOZ010000001">
    <property type="protein sequence ID" value="MDN2480988.1"/>
    <property type="molecule type" value="Genomic_DNA"/>
</dbReference>
<evidence type="ECO:0000256" key="4">
    <source>
        <dbReference type="ARBA" id="ARBA00022475"/>
    </source>
</evidence>
<dbReference type="Pfam" id="PF01235">
    <property type="entry name" value="Na_Ala_symp"/>
    <property type="match status" value="1"/>
</dbReference>
<evidence type="ECO:0000256" key="2">
    <source>
        <dbReference type="ARBA" id="ARBA00009261"/>
    </source>
</evidence>
<dbReference type="InterPro" id="IPR001463">
    <property type="entry name" value="Na/Ala_symport"/>
</dbReference>
<evidence type="ECO:0000256" key="8">
    <source>
        <dbReference type="RuleBase" id="RU363064"/>
    </source>
</evidence>
<organism evidence="9 10">
    <name type="scientific">Vibrio agarivorans</name>
    <dbReference type="NCBI Taxonomy" id="153622"/>
    <lineage>
        <taxon>Bacteria</taxon>
        <taxon>Pseudomonadati</taxon>
        <taxon>Pseudomonadota</taxon>
        <taxon>Gammaproteobacteria</taxon>
        <taxon>Vibrionales</taxon>
        <taxon>Vibrionaceae</taxon>
        <taxon>Vibrio</taxon>
    </lineage>
</organism>
<proteinExistence type="inferred from homology"/>
<dbReference type="NCBIfam" id="TIGR00835">
    <property type="entry name" value="agcS"/>
    <property type="match status" value="1"/>
</dbReference>
<evidence type="ECO:0000313" key="9">
    <source>
        <dbReference type="EMBL" id="MDN2480988.1"/>
    </source>
</evidence>
<dbReference type="PRINTS" id="PR00175">
    <property type="entry name" value="NAALASMPORT"/>
</dbReference>
<feature type="transmembrane region" description="Helical" evidence="8">
    <location>
        <begin position="346"/>
        <end position="369"/>
    </location>
</feature>